<gene>
    <name evidence="3" type="ORF">bsdtw1_01426</name>
</gene>
<dbReference type="SUPFAM" id="SSF55469">
    <property type="entry name" value="FMN-dependent nitroreductase-like"/>
    <property type="match status" value="1"/>
</dbReference>
<dbReference type="Gene3D" id="3.40.109.10">
    <property type="entry name" value="NADH Oxidase"/>
    <property type="match status" value="1"/>
</dbReference>
<evidence type="ECO:0000313" key="4">
    <source>
        <dbReference type="Proteomes" id="UP000580568"/>
    </source>
</evidence>
<proteinExistence type="predicted"/>
<keyword evidence="4" id="KW-1185">Reference proteome</keyword>
<comment type="caution">
    <text evidence="3">The sequence shown here is derived from an EMBL/GenBank/DDBJ whole genome shotgun (WGS) entry which is preliminary data.</text>
</comment>
<protein>
    <submittedName>
        <fullName evidence="3">Bifunctional F420 biosynthesis protein FbiB</fullName>
    </submittedName>
</protein>
<evidence type="ECO:0000259" key="2">
    <source>
        <dbReference type="Pfam" id="PF00881"/>
    </source>
</evidence>
<name>A0A6V8SFI7_9CLOT</name>
<evidence type="ECO:0000313" key="3">
    <source>
        <dbReference type="EMBL" id="GFP75352.1"/>
    </source>
</evidence>
<feature type="domain" description="Nitroreductase" evidence="2">
    <location>
        <begin position="14"/>
        <end position="70"/>
    </location>
</feature>
<dbReference type="Proteomes" id="UP000580568">
    <property type="component" value="Unassembled WGS sequence"/>
</dbReference>
<sequence>MDFAFSEPSIDYWIQECSAATENILLAAAGLGLGSIWIGLYPLPSKIKPVRKILNIPEHVIPLGAVYVGYAGEIKEPRTQYNEKVVYWQQYDPARKHRARHKNMKKL</sequence>
<keyword evidence="1" id="KW-0812">Transmembrane</keyword>
<dbReference type="AlphaFoldDB" id="A0A6V8SFI7"/>
<dbReference type="Pfam" id="PF00881">
    <property type="entry name" value="Nitroreductase"/>
    <property type="match status" value="1"/>
</dbReference>
<dbReference type="InterPro" id="IPR029479">
    <property type="entry name" value="Nitroreductase"/>
</dbReference>
<reference evidence="3 4" key="1">
    <citation type="submission" date="2020-07" db="EMBL/GenBank/DDBJ databases">
        <title>A new beta-1,3-glucan-decomposing anaerobic bacterium isolated from anoxic soil subjected to biological soil disinfestation.</title>
        <authorList>
            <person name="Ueki A."/>
            <person name="Tonouchi A."/>
        </authorList>
    </citation>
    <scope>NUCLEOTIDE SEQUENCE [LARGE SCALE GENOMIC DNA]</scope>
    <source>
        <strain evidence="3 4">TW1</strain>
    </source>
</reference>
<dbReference type="InterPro" id="IPR000415">
    <property type="entry name" value="Nitroreductase-like"/>
</dbReference>
<keyword evidence="1" id="KW-1133">Transmembrane helix</keyword>
<keyword evidence="1" id="KW-0472">Membrane</keyword>
<organism evidence="3 4">
    <name type="scientific">Clostridium fungisolvens</name>
    <dbReference type="NCBI Taxonomy" id="1604897"/>
    <lineage>
        <taxon>Bacteria</taxon>
        <taxon>Bacillati</taxon>
        <taxon>Bacillota</taxon>
        <taxon>Clostridia</taxon>
        <taxon>Eubacteriales</taxon>
        <taxon>Clostridiaceae</taxon>
        <taxon>Clostridium</taxon>
    </lineage>
</organism>
<dbReference type="RefSeq" id="WP_183276864.1">
    <property type="nucleotide sequence ID" value="NZ_BLZR01000001.1"/>
</dbReference>
<accession>A0A6V8SFI7</accession>
<feature type="transmembrane region" description="Helical" evidence="1">
    <location>
        <begin position="24"/>
        <end position="43"/>
    </location>
</feature>
<dbReference type="GO" id="GO:0016491">
    <property type="term" value="F:oxidoreductase activity"/>
    <property type="evidence" value="ECO:0007669"/>
    <property type="project" value="InterPro"/>
</dbReference>
<evidence type="ECO:0000256" key="1">
    <source>
        <dbReference type="SAM" id="Phobius"/>
    </source>
</evidence>
<dbReference type="EMBL" id="BLZR01000001">
    <property type="protein sequence ID" value="GFP75352.1"/>
    <property type="molecule type" value="Genomic_DNA"/>
</dbReference>